<proteinExistence type="predicted"/>
<dbReference type="InterPro" id="IPR047721">
    <property type="entry name" value="DrmB"/>
</dbReference>
<evidence type="ECO:0000313" key="2">
    <source>
        <dbReference type="EMBL" id="GAA3694527.1"/>
    </source>
</evidence>
<dbReference type="InterPro" id="IPR018973">
    <property type="entry name" value="MZB"/>
</dbReference>
<dbReference type="Proteomes" id="UP001501468">
    <property type="component" value="Unassembled WGS sequence"/>
</dbReference>
<dbReference type="NCBIfam" id="NF038324">
    <property type="entry name" value="DrmB_fam"/>
    <property type="match status" value="1"/>
</dbReference>
<gene>
    <name evidence="2" type="ORF">GCM10022399_08880</name>
</gene>
<dbReference type="EMBL" id="BAABDC010000001">
    <property type="protein sequence ID" value="GAA3694527.1"/>
    <property type="molecule type" value="Genomic_DNA"/>
</dbReference>
<keyword evidence="3" id="KW-1185">Reference proteome</keyword>
<dbReference type="RefSeq" id="WP_344942075.1">
    <property type="nucleotide sequence ID" value="NZ_BAABDC010000001.1"/>
</dbReference>
<accession>A0ABP7CTE1</accession>
<name>A0ABP7CTE1_9MICO</name>
<evidence type="ECO:0000313" key="3">
    <source>
        <dbReference type="Proteomes" id="UP001501468"/>
    </source>
</evidence>
<protein>
    <submittedName>
        <fullName evidence="2">DUF1998 domain-containing protein</fullName>
    </submittedName>
</protein>
<evidence type="ECO:0000259" key="1">
    <source>
        <dbReference type="Pfam" id="PF09369"/>
    </source>
</evidence>
<dbReference type="Pfam" id="PF09369">
    <property type="entry name" value="MZB"/>
    <property type="match status" value="1"/>
</dbReference>
<organism evidence="2 3">
    <name type="scientific">Terrabacter ginsenosidimutans</name>
    <dbReference type="NCBI Taxonomy" id="490575"/>
    <lineage>
        <taxon>Bacteria</taxon>
        <taxon>Bacillati</taxon>
        <taxon>Actinomycetota</taxon>
        <taxon>Actinomycetes</taxon>
        <taxon>Micrococcales</taxon>
        <taxon>Intrasporangiaceae</taxon>
        <taxon>Terrabacter</taxon>
    </lineage>
</organism>
<reference evidence="3" key="1">
    <citation type="journal article" date="2019" name="Int. J. Syst. Evol. Microbiol.">
        <title>The Global Catalogue of Microorganisms (GCM) 10K type strain sequencing project: providing services to taxonomists for standard genome sequencing and annotation.</title>
        <authorList>
            <consortium name="The Broad Institute Genomics Platform"/>
            <consortium name="The Broad Institute Genome Sequencing Center for Infectious Disease"/>
            <person name="Wu L."/>
            <person name="Ma J."/>
        </authorList>
    </citation>
    <scope>NUCLEOTIDE SEQUENCE [LARGE SCALE GENOMIC DNA]</scope>
    <source>
        <strain evidence="3">JCM 17125</strain>
    </source>
</reference>
<sequence>MTAEIVAKTRRTSLVTTFGIGSLLPAQDDSVMICGLDEWPKGEVITEPRLARSLGVAEFRSPRTWGKSRGDVPAVRFPEWAFCTDCRRLGPFWDITDPGTRRCDRCNGMVSPSRFVSCCTNGHIEDFPYRAWVHEDASVPHEGHSLKMVARGHTSALSDLVVECSCGRSRSMAGAFDLAALRGVKRCSGSRPWLSSNDASCDKELRTLQRGSSNVWFAVQRSAISIPSVPSIADTFIAKRMPDANPDASAEDLARSFRPPEGCTTEDLVRAIHRWRNPAASEAAPSDRELRAEEYTALVRGKGAVESSDQFLCEEIDLVDSGVPEIIAQVSRVSRLREVRALTGFTRVLPSTDDNKDDVAVAPLSDSKHPVWLPAMEVLGEGVFLRLDERLLEKWVETEFAQSRTKLLMRSQAAVGGNSLTSGLDVSPRVLALHSLAHVLVDEMSLTSGYPAASLRERVYDADGQAGILVYTATADSAGSLGGLAALSDKDRFHTTLANGIRRARWCTADPVCVESTGSGVNGMNLAACHACLLLPETSCERFNLTLDRASLIGLPDKPTLGLFGGLFS</sequence>
<comment type="caution">
    <text evidence="2">The sequence shown here is derived from an EMBL/GenBank/DDBJ whole genome shotgun (WGS) entry which is preliminary data.</text>
</comment>
<feature type="domain" description="MrfA-like Zn-binding" evidence="1">
    <location>
        <begin position="436"/>
        <end position="533"/>
    </location>
</feature>